<feature type="transmembrane region" description="Helical" evidence="1">
    <location>
        <begin position="20"/>
        <end position="43"/>
    </location>
</feature>
<gene>
    <name evidence="2" type="ORF">JOE61_001539</name>
</gene>
<name>A0ABS2M985_9ACTN</name>
<dbReference type="RefSeq" id="WP_193669914.1">
    <property type="nucleotide sequence ID" value="NZ_JACDTV010000011.1"/>
</dbReference>
<proteinExistence type="predicted"/>
<evidence type="ECO:0000256" key="1">
    <source>
        <dbReference type="SAM" id="Phobius"/>
    </source>
</evidence>
<reference evidence="2 3" key="1">
    <citation type="submission" date="2021-01" db="EMBL/GenBank/DDBJ databases">
        <title>Sequencing the genomes of 1000 actinobacteria strains.</title>
        <authorList>
            <person name="Klenk H.-P."/>
        </authorList>
    </citation>
    <scope>NUCLEOTIDE SEQUENCE [LARGE SCALE GENOMIC DNA]</scope>
    <source>
        <strain evidence="2 3">DSM 18239</strain>
    </source>
</reference>
<keyword evidence="3" id="KW-1185">Reference proteome</keyword>
<keyword evidence="1" id="KW-0472">Membrane</keyword>
<dbReference type="Proteomes" id="UP000732378">
    <property type="component" value="Unassembled WGS sequence"/>
</dbReference>
<accession>A0ABS2M985</accession>
<keyword evidence="1" id="KW-1133">Transmembrane helix</keyword>
<organism evidence="2 3">
    <name type="scientific">Nocardioides salarius</name>
    <dbReference type="NCBI Taxonomy" id="374513"/>
    <lineage>
        <taxon>Bacteria</taxon>
        <taxon>Bacillati</taxon>
        <taxon>Actinomycetota</taxon>
        <taxon>Actinomycetes</taxon>
        <taxon>Propionibacteriales</taxon>
        <taxon>Nocardioidaceae</taxon>
        <taxon>Nocardioides</taxon>
    </lineage>
</organism>
<evidence type="ECO:0000313" key="2">
    <source>
        <dbReference type="EMBL" id="MBM7507725.1"/>
    </source>
</evidence>
<sequence length="381" mass="39316">MPEPSISAHPQDRRTLRRGLVVAGVVALTLLLIAVLAVGVRWWRGPGSDLERAVSLAPADTQRWTWTDWAAVRERLGVTGTDDDAVRRLLDAGFDADLTSASGLVESAPLLAQSFGWSPASIDWELLAQSPDGALEIVGLGDDADASALGDRLESLGYTRPDSPEGVWEGGEEVLARLNAASGSAGTPTLQFVALDEERSLLLASDQRAYLERSLEEAADEHEPSAAGVTDVLGTLPAQPLSAVLLTGEQACGSLSMGGAGDSDQAAADELLAQAGPVSPLTGFVLALLPPEEDGDGGSQAPLDLRVGLGFESEEQARTNADTRAALAAGPAPGQGGAFSDRFTVDEVTADATTVTLDLAPVAGAFPLSDLSDGPLLFATC</sequence>
<evidence type="ECO:0000313" key="3">
    <source>
        <dbReference type="Proteomes" id="UP000732378"/>
    </source>
</evidence>
<comment type="caution">
    <text evidence="2">The sequence shown here is derived from an EMBL/GenBank/DDBJ whole genome shotgun (WGS) entry which is preliminary data.</text>
</comment>
<evidence type="ECO:0008006" key="4">
    <source>
        <dbReference type="Google" id="ProtNLM"/>
    </source>
</evidence>
<dbReference type="EMBL" id="JAFBBZ010000001">
    <property type="protein sequence ID" value="MBM7507725.1"/>
    <property type="molecule type" value="Genomic_DNA"/>
</dbReference>
<keyword evidence="1" id="KW-0812">Transmembrane</keyword>
<protein>
    <recommendedName>
        <fullName evidence="4">DUF3352 domain-containing protein</fullName>
    </recommendedName>
</protein>